<comment type="function">
    <text evidence="1 6">Required for the transposition of the insertion element.</text>
</comment>
<dbReference type="EMBL" id="CCDI010000002">
    <property type="protein sequence ID" value="CDQ23661.1"/>
    <property type="molecule type" value="Genomic_DNA"/>
</dbReference>
<evidence type="ECO:0000256" key="1">
    <source>
        <dbReference type="ARBA" id="ARBA00002190"/>
    </source>
</evidence>
<dbReference type="GO" id="GO:0006313">
    <property type="term" value="P:DNA transposition"/>
    <property type="evidence" value="ECO:0007669"/>
    <property type="project" value="UniProtKB-UniRule"/>
</dbReference>
<reference evidence="9" key="1">
    <citation type="submission" date="2014-03" db="EMBL/GenBank/DDBJ databases">
        <authorList>
            <person name="Urmite Genomes"/>
        </authorList>
    </citation>
    <scope>NUCLEOTIDE SEQUENCE</scope>
    <source>
        <strain evidence="9">HD-03</strain>
    </source>
</reference>
<protein>
    <recommendedName>
        <fullName evidence="6">Mutator family transposase</fullName>
    </recommendedName>
</protein>
<dbReference type="PANTHER" id="PTHR33217">
    <property type="entry name" value="TRANSPOSASE FOR INSERTION SEQUENCE ELEMENT IS1081"/>
    <property type="match status" value="1"/>
</dbReference>
<organism evidence="9 10">
    <name type="scientific">Halobacillus karajensis</name>
    <dbReference type="NCBI Taxonomy" id="195088"/>
    <lineage>
        <taxon>Bacteria</taxon>
        <taxon>Bacillati</taxon>
        <taxon>Bacillota</taxon>
        <taxon>Bacilli</taxon>
        <taxon>Bacillales</taxon>
        <taxon>Bacillaceae</taxon>
        <taxon>Halobacillus</taxon>
    </lineage>
</organism>
<keyword evidence="4 6" id="KW-0238">DNA-binding</keyword>
<proteinExistence type="inferred from homology"/>
<keyword evidence="3 6" id="KW-0815">Transposition</keyword>
<dbReference type="EMBL" id="CCDI010000002">
    <property type="protein sequence ID" value="CDQ23786.1"/>
    <property type="molecule type" value="Genomic_DNA"/>
</dbReference>
<dbReference type="Pfam" id="PF00872">
    <property type="entry name" value="Transposase_mut"/>
    <property type="match status" value="1"/>
</dbReference>
<name>A0A024P745_9BACI</name>
<evidence type="ECO:0000313" key="8">
    <source>
        <dbReference type="EMBL" id="CDQ23786.1"/>
    </source>
</evidence>
<gene>
    <name evidence="7" type="ORF">BN983_01912</name>
    <name evidence="8" type="ORF">BN983_02037</name>
    <name evidence="9" type="ORF">BN983_03260</name>
</gene>
<comment type="similarity">
    <text evidence="2 6">Belongs to the transposase mutator family.</text>
</comment>
<evidence type="ECO:0000256" key="3">
    <source>
        <dbReference type="ARBA" id="ARBA00022578"/>
    </source>
</evidence>
<dbReference type="EMBL" id="CCDI010000004">
    <property type="protein sequence ID" value="CDQ24959.1"/>
    <property type="molecule type" value="Genomic_DNA"/>
</dbReference>
<dbReference type="PROSITE" id="PS01007">
    <property type="entry name" value="TRANSPOSASE_MUTATOR"/>
    <property type="match status" value="1"/>
</dbReference>
<keyword evidence="5 6" id="KW-0233">DNA recombination</keyword>
<dbReference type="GO" id="GO:0004803">
    <property type="term" value="F:transposase activity"/>
    <property type="evidence" value="ECO:0007669"/>
    <property type="project" value="UniProtKB-UniRule"/>
</dbReference>
<keyword evidence="10" id="KW-1185">Reference proteome</keyword>
<dbReference type="InterPro" id="IPR001207">
    <property type="entry name" value="Transposase_mutator"/>
</dbReference>
<dbReference type="Proteomes" id="UP000028868">
    <property type="component" value="Unassembled WGS sequence"/>
</dbReference>
<reference evidence="10" key="2">
    <citation type="submission" date="2014-03" db="EMBL/GenBank/DDBJ databases">
        <authorList>
            <person name="Urmite Genomes U."/>
        </authorList>
    </citation>
    <scope>NUCLEOTIDE SEQUENCE [LARGE SCALE GENOMIC DNA]</scope>
    <source>
        <strain evidence="10">HD-03</strain>
    </source>
</reference>
<comment type="caution">
    <text evidence="9">The sequence shown here is derived from an EMBL/GenBank/DDBJ whole genome shotgun (WGS) entry which is preliminary data.</text>
</comment>
<evidence type="ECO:0000313" key="10">
    <source>
        <dbReference type="Proteomes" id="UP000028868"/>
    </source>
</evidence>
<sequence length="396" mass="46528">MSSSIGQNNLENQLDEMVRSFVQEKLETIMKEEMNQYFEEHPELKNYKNGSYKRHLDTKYGRIENLQVPRDRENAFQTEVFQPYQRYEQWLGETIITMYQKGMSTREIGRFLERILGHAYTPSTISNITDIVMDDIRTWQERSLEKRYSVLYLDGTYLKLRRDDVANEVVYVVIGVTEDGYREILGFYVGGKECSTGWKEVLRDIHTRGCEEVLLGVFDGLPGLEEAMKEVYPRADVQRCIVHKVRNTLNQVRKKDQSAVAEDVKSIYQSNSTDEAHKQLEAFREKWDKKYPKIAKSWREDFSALTAFMAYPSSIRPMIYTTNIIERTMKEFKKRLKTMNSLPSEQAVEKVIYLVSDECNTKWATRKLRGFKEAAPTLQQMFEERYGSPTETQVEE</sequence>
<evidence type="ECO:0000313" key="7">
    <source>
        <dbReference type="EMBL" id="CDQ23661.1"/>
    </source>
</evidence>
<evidence type="ECO:0000256" key="6">
    <source>
        <dbReference type="RuleBase" id="RU365089"/>
    </source>
</evidence>
<accession>A0A024P745</accession>
<dbReference type="RefSeq" id="WP_035507991.1">
    <property type="nucleotide sequence ID" value="NZ_CCDH010000003.1"/>
</dbReference>
<keyword evidence="6" id="KW-0814">Transposable element</keyword>
<reference evidence="9 10" key="3">
    <citation type="submission" date="2014-05" db="EMBL/GenBank/DDBJ databases">
        <title>Draft genome sequence of Halobacillus karajensis HK-03.</title>
        <authorList>
            <person name="Khelaifia S."/>
            <person name="Croce O."/>
            <person name="Lagier J.C."/>
            <person name="Raoult D."/>
        </authorList>
    </citation>
    <scope>NUCLEOTIDE SEQUENCE [LARGE SCALE GENOMIC DNA]</scope>
    <source>
        <strain evidence="9 10">HD-03</strain>
    </source>
</reference>
<dbReference type="PANTHER" id="PTHR33217:SF8">
    <property type="entry name" value="MUTATOR FAMILY TRANSPOSASE"/>
    <property type="match status" value="1"/>
</dbReference>
<dbReference type="GO" id="GO:0003677">
    <property type="term" value="F:DNA binding"/>
    <property type="evidence" value="ECO:0007669"/>
    <property type="project" value="UniProtKB-UniRule"/>
</dbReference>
<evidence type="ECO:0000256" key="4">
    <source>
        <dbReference type="ARBA" id="ARBA00023125"/>
    </source>
</evidence>
<evidence type="ECO:0000313" key="9">
    <source>
        <dbReference type="EMBL" id="CDQ24959.1"/>
    </source>
</evidence>
<dbReference type="AlphaFoldDB" id="A0A024P745"/>
<evidence type="ECO:0000256" key="2">
    <source>
        <dbReference type="ARBA" id="ARBA00010961"/>
    </source>
</evidence>
<dbReference type="NCBIfam" id="NF033543">
    <property type="entry name" value="transpos_IS256"/>
    <property type="match status" value="1"/>
</dbReference>
<evidence type="ECO:0000256" key="5">
    <source>
        <dbReference type="ARBA" id="ARBA00023172"/>
    </source>
</evidence>